<evidence type="ECO:0000313" key="1">
    <source>
        <dbReference type="EMBL" id="ELW70178.1"/>
    </source>
</evidence>
<reference evidence="2" key="2">
    <citation type="journal article" date="2013" name="Nat. Commun.">
        <title>Genome of the Chinese tree shrew.</title>
        <authorList>
            <person name="Fan Y."/>
            <person name="Huang Z.Y."/>
            <person name="Cao C.C."/>
            <person name="Chen C.S."/>
            <person name="Chen Y.X."/>
            <person name="Fan D.D."/>
            <person name="He J."/>
            <person name="Hou H.L."/>
            <person name="Hu L."/>
            <person name="Hu X.T."/>
            <person name="Jiang X.T."/>
            <person name="Lai R."/>
            <person name="Lang Y.S."/>
            <person name="Liang B."/>
            <person name="Liao S.G."/>
            <person name="Mu D."/>
            <person name="Ma Y.Y."/>
            <person name="Niu Y.Y."/>
            <person name="Sun X.Q."/>
            <person name="Xia J.Q."/>
            <person name="Xiao J."/>
            <person name="Xiong Z.Q."/>
            <person name="Xu L."/>
            <person name="Yang L."/>
            <person name="Zhang Y."/>
            <person name="Zhao W."/>
            <person name="Zhao X.D."/>
            <person name="Zheng Y.T."/>
            <person name="Zhou J.M."/>
            <person name="Zhu Y.B."/>
            <person name="Zhang G.J."/>
            <person name="Wang J."/>
            <person name="Yao Y.G."/>
        </authorList>
    </citation>
    <scope>NUCLEOTIDE SEQUENCE [LARGE SCALE GENOMIC DNA]</scope>
</reference>
<reference evidence="2" key="1">
    <citation type="submission" date="2012-07" db="EMBL/GenBank/DDBJ databases">
        <title>Genome of the Chinese tree shrew, a rising model animal genetically related to primates.</title>
        <authorList>
            <person name="Zhang G."/>
            <person name="Fan Y."/>
            <person name="Yao Y."/>
            <person name="Huang Z."/>
        </authorList>
    </citation>
    <scope>NUCLEOTIDE SEQUENCE [LARGE SCALE GENOMIC DNA]</scope>
</reference>
<organism evidence="1 2">
    <name type="scientific">Tupaia chinensis</name>
    <name type="common">Chinese tree shrew</name>
    <name type="synonym">Tupaia belangeri chinensis</name>
    <dbReference type="NCBI Taxonomy" id="246437"/>
    <lineage>
        <taxon>Eukaryota</taxon>
        <taxon>Metazoa</taxon>
        <taxon>Chordata</taxon>
        <taxon>Craniata</taxon>
        <taxon>Vertebrata</taxon>
        <taxon>Euteleostomi</taxon>
        <taxon>Mammalia</taxon>
        <taxon>Eutheria</taxon>
        <taxon>Euarchontoglires</taxon>
        <taxon>Scandentia</taxon>
        <taxon>Tupaiidae</taxon>
        <taxon>Tupaia</taxon>
    </lineage>
</organism>
<dbReference type="InParanoid" id="L9L5D5"/>
<dbReference type="AlphaFoldDB" id="L9L5D5"/>
<sequence length="163" mass="17425">MPRIIRMIAFPMLTNLYKQTVKKPSPKPRHSLSHAALLLPTQLLIEASRVPKGHPGPYASAALPRGASRRLSKVCTHPGARANSAGSPRWAAAHLDPEQRDARGAAPARAAHPHPSSAVRLGLPLLLQGTTYRGGGLRAAPGFWAGPAHAVIPIGWLLRRLEP</sequence>
<accession>L9L5D5</accession>
<dbReference type="Proteomes" id="UP000011518">
    <property type="component" value="Unassembled WGS sequence"/>
</dbReference>
<evidence type="ECO:0000313" key="2">
    <source>
        <dbReference type="Proteomes" id="UP000011518"/>
    </source>
</evidence>
<dbReference type="EMBL" id="KB320504">
    <property type="protein sequence ID" value="ELW70178.1"/>
    <property type="molecule type" value="Genomic_DNA"/>
</dbReference>
<gene>
    <name evidence="1" type="ORF">TREES_T100010643</name>
</gene>
<protein>
    <submittedName>
        <fullName evidence="1">Uncharacterized protein</fullName>
    </submittedName>
</protein>
<keyword evidence="2" id="KW-1185">Reference proteome</keyword>
<proteinExistence type="predicted"/>
<name>L9L5D5_TUPCH</name>